<keyword evidence="9" id="KW-1185">Reference proteome</keyword>
<evidence type="ECO:0000256" key="5">
    <source>
        <dbReference type="ARBA" id="ARBA00023121"/>
    </source>
</evidence>
<evidence type="ECO:0000259" key="8">
    <source>
        <dbReference type="Pfam" id="PF22691"/>
    </source>
</evidence>
<dbReference type="InterPro" id="IPR055140">
    <property type="entry name" value="Thiolase_C_2"/>
</dbReference>
<dbReference type="Proteomes" id="UP001652740">
    <property type="component" value="Unplaced"/>
</dbReference>
<feature type="domain" description="Thiolase C-terminal" evidence="8">
    <location>
        <begin position="266"/>
        <end position="386"/>
    </location>
</feature>
<protein>
    <recommendedName>
        <fullName evidence="1">propanoyl-CoA C-acyltransferase</fullName>
        <ecNumber evidence="1">2.3.1.176</ecNumber>
    </recommendedName>
    <alternativeName>
        <fullName evidence="6">Propanoyl-CoA C-acyltransferase</fullName>
    </alternativeName>
</protein>
<accession>A0A6J3BWE9</accession>
<dbReference type="Pfam" id="PF00108">
    <property type="entry name" value="Thiolase_N"/>
    <property type="match status" value="1"/>
</dbReference>
<sequence>MTRSVYVVGVGVTKFAKPGTIGDYPEFGKQAVQEALVDAGVEYAVVQQAVCAYIAGDSTSGQRVLYQVGMTGIPIYNINNGGATGGSGLYLAKQLVEGGIIDVALVLGFEKMSFGALKTATLTDRASPYDIHVEKVLGLLKDAQPGVPMTALAFGNAGIEHMKKYGTTELHFAKIAAKNYRHASKNPKAYNSRECTVEEILSSRKIHGPLTKLQCCPTNDGASAAILMSHDAVVRYGLQRKAVEIIGMEMATDTPDVFENPTFMKITGTDMTRLAATRLYKKTGISPKQIDVVELHDCFSCNELISYELLQLCEEGQGGKFVDAGANTYGGQVVVNPSGGLIAKGHPLSATGVAQCAELCWQLRGEAGDRQVKGARIGLQHNLGLGGAAVVALYRKGFADHSVQAKL</sequence>
<dbReference type="KEGG" id="gmw:113521591"/>
<evidence type="ECO:0000256" key="3">
    <source>
        <dbReference type="ARBA" id="ARBA00022679"/>
    </source>
</evidence>
<dbReference type="Pfam" id="PF22691">
    <property type="entry name" value="Thiolase_C_1"/>
    <property type="match status" value="1"/>
</dbReference>
<evidence type="ECO:0000259" key="7">
    <source>
        <dbReference type="Pfam" id="PF00108"/>
    </source>
</evidence>
<organism evidence="9 10">
    <name type="scientific">Galleria mellonella</name>
    <name type="common">Greater wax moth</name>
    <dbReference type="NCBI Taxonomy" id="7137"/>
    <lineage>
        <taxon>Eukaryota</taxon>
        <taxon>Metazoa</taxon>
        <taxon>Ecdysozoa</taxon>
        <taxon>Arthropoda</taxon>
        <taxon>Hexapoda</taxon>
        <taxon>Insecta</taxon>
        <taxon>Pterygota</taxon>
        <taxon>Neoptera</taxon>
        <taxon>Endopterygota</taxon>
        <taxon>Lepidoptera</taxon>
        <taxon>Glossata</taxon>
        <taxon>Ditrysia</taxon>
        <taxon>Pyraloidea</taxon>
        <taxon>Pyralidae</taxon>
        <taxon>Galleriinae</taxon>
        <taxon>Galleria</taxon>
    </lineage>
</organism>
<evidence type="ECO:0000313" key="10">
    <source>
        <dbReference type="RefSeq" id="XP_031765728.2"/>
    </source>
</evidence>
<dbReference type="PANTHER" id="PTHR42870">
    <property type="entry name" value="ACETYL-COA C-ACETYLTRANSFERASE"/>
    <property type="match status" value="1"/>
</dbReference>
<dbReference type="CDD" id="cd00829">
    <property type="entry name" value="SCP-x_thiolase"/>
    <property type="match status" value="1"/>
</dbReference>
<dbReference type="Gene3D" id="3.40.47.10">
    <property type="match status" value="1"/>
</dbReference>
<keyword evidence="5" id="KW-0446">Lipid-binding</keyword>
<evidence type="ECO:0000256" key="1">
    <source>
        <dbReference type="ARBA" id="ARBA00012352"/>
    </source>
</evidence>
<evidence type="ECO:0000256" key="6">
    <source>
        <dbReference type="ARBA" id="ARBA00032316"/>
    </source>
</evidence>
<dbReference type="PANTHER" id="PTHR42870:SF1">
    <property type="entry name" value="NON-SPECIFIC LIPID-TRANSFER PROTEIN-LIKE 2"/>
    <property type="match status" value="1"/>
</dbReference>
<gene>
    <name evidence="10" type="primary">LOC113521591</name>
</gene>
<dbReference type="PROSITE" id="PS00737">
    <property type="entry name" value="THIOLASE_2"/>
    <property type="match status" value="1"/>
</dbReference>
<dbReference type="PIRSF" id="PIRSF000429">
    <property type="entry name" value="Ac-CoA_Ac_transf"/>
    <property type="match status" value="1"/>
</dbReference>
<dbReference type="SUPFAM" id="SSF53901">
    <property type="entry name" value="Thiolase-like"/>
    <property type="match status" value="1"/>
</dbReference>
<dbReference type="EC" id="2.3.1.176" evidence="1"/>
<dbReference type="RefSeq" id="XP_031765728.2">
    <property type="nucleotide sequence ID" value="XM_031909868.2"/>
</dbReference>
<dbReference type="GO" id="GO:0006869">
    <property type="term" value="P:lipid transport"/>
    <property type="evidence" value="ECO:0007669"/>
    <property type="project" value="UniProtKB-KW"/>
</dbReference>
<dbReference type="InterPro" id="IPR020616">
    <property type="entry name" value="Thiolase_N"/>
</dbReference>
<dbReference type="GeneID" id="113521591"/>
<proteinExistence type="predicted"/>
<evidence type="ECO:0000313" key="9">
    <source>
        <dbReference type="Proteomes" id="UP001652740"/>
    </source>
</evidence>
<dbReference type="AlphaFoldDB" id="A0A6J3BWE9"/>
<dbReference type="InterPro" id="IPR020613">
    <property type="entry name" value="Thiolase_CS"/>
</dbReference>
<name>A0A6J3BWE9_GALME</name>
<dbReference type="InterPro" id="IPR016039">
    <property type="entry name" value="Thiolase-like"/>
</dbReference>
<keyword evidence="4" id="KW-0445">Lipid transport</keyword>
<keyword evidence="2" id="KW-0813">Transport</keyword>
<evidence type="ECO:0000256" key="2">
    <source>
        <dbReference type="ARBA" id="ARBA00022448"/>
    </source>
</evidence>
<dbReference type="NCBIfam" id="NF006102">
    <property type="entry name" value="PRK08256.1"/>
    <property type="match status" value="1"/>
</dbReference>
<dbReference type="InParanoid" id="A0A6J3BWE9"/>
<reference evidence="10" key="1">
    <citation type="submission" date="2025-08" db="UniProtKB">
        <authorList>
            <consortium name="RefSeq"/>
        </authorList>
    </citation>
    <scope>IDENTIFICATION</scope>
    <source>
        <tissue evidence="10">Whole larvae</tissue>
    </source>
</reference>
<keyword evidence="3" id="KW-0808">Transferase</keyword>
<evidence type="ECO:0000256" key="4">
    <source>
        <dbReference type="ARBA" id="ARBA00023055"/>
    </source>
</evidence>
<dbReference type="GO" id="GO:0016747">
    <property type="term" value="F:acyltransferase activity, transferring groups other than amino-acyl groups"/>
    <property type="evidence" value="ECO:0007669"/>
    <property type="project" value="InterPro"/>
</dbReference>
<dbReference type="GO" id="GO:0008289">
    <property type="term" value="F:lipid binding"/>
    <property type="evidence" value="ECO:0007669"/>
    <property type="project" value="UniProtKB-KW"/>
</dbReference>
<dbReference type="InterPro" id="IPR002155">
    <property type="entry name" value="Thiolase"/>
</dbReference>
<feature type="domain" description="Thiolase N-terminal" evidence="7">
    <location>
        <begin position="5"/>
        <end position="230"/>
    </location>
</feature>